<dbReference type="AlphaFoldDB" id="A0A2N9I0R7"/>
<dbReference type="Gene3D" id="1.25.40.20">
    <property type="entry name" value="Ankyrin repeat-containing domain"/>
    <property type="match status" value="1"/>
</dbReference>
<dbReference type="Pfam" id="PF13962">
    <property type="entry name" value="PGG"/>
    <property type="match status" value="1"/>
</dbReference>
<sequence length="359" mass="40599">MSSSGTEEGATKAPLFLATRSGYVEIVQEILTLYPQAVEHIDERGRNILHIAIKYRQLKIFKLVTEIDLSLMRLVRKLDNEGNSILHTVGKKNKEYVPNKMQGPVRELQDELLWFERVKNVTPPHFIDHRNNQKLTAVRLFDSSNQELLQKAVEWIKRKSKVCAINIAVFIATVTFSAAYTIPGGSDNKTGYPVLIHKPFFVVFTAADILAILFALTSAVVFLTIPTSSLGYVGFSHSLPNRLAFGLTLLFLSMSMMMIAFGATILLMIQNGELWTKVILSAFSFLPVGLIALTYFRLFAFSYFPLFLSLSKTYKYLLDKAWRVISQSYWFQVLSRVHKSSTRTSKSPNPMSSQHTISV</sequence>
<evidence type="ECO:0000313" key="3">
    <source>
        <dbReference type="EMBL" id="SPD17925.1"/>
    </source>
</evidence>
<keyword evidence="1" id="KW-1133">Transmembrane helix</keyword>
<organism evidence="3">
    <name type="scientific">Fagus sylvatica</name>
    <name type="common">Beechnut</name>
    <dbReference type="NCBI Taxonomy" id="28930"/>
    <lineage>
        <taxon>Eukaryota</taxon>
        <taxon>Viridiplantae</taxon>
        <taxon>Streptophyta</taxon>
        <taxon>Embryophyta</taxon>
        <taxon>Tracheophyta</taxon>
        <taxon>Spermatophyta</taxon>
        <taxon>Magnoliopsida</taxon>
        <taxon>eudicotyledons</taxon>
        <taxon>Gunneridae</taxon>
        <taxon>Pentapetalae</taxon>
        <taxon>rosids</taxon>
        <taxon>fabids</taxon>
        <taxon>Fagales</taxon>
        <taxon>Fagaceae</taxon>
        <taxon>Fagus</taxon>
    </lineage>
</organism>
<feature type="transmembrane region" description="Helical" evidence="1">
    <location>
        <begin position="162"/>
        <end position="180"/>
    </location>
</feature>
<feature type="transmembrane region" description="Helical" evidence="1">
    <location>
        <begin position="243"/>
        <end position="269"/>
    </location>
</feature>
<protein>
    <recommendedName>
        <fullName evidence="2">PGG domain-containing protein</fullName>
    </recommendedName>
</protein>
<dbReference type="InterPro" id="IPR036770">
    <property type="entry name" value="Ankyrin_rpt-contain_sf"/>
</dbReference>
<evidence type="ECO:0000259" key="2">
    <source>
        <dbReference type="Pfam" id="PF13962"/>
    </source>
</evidence>
<keyword evidence="1" id="KW-0812">Transmembrane</keyword>
<feature type="transmembrane region" description="Helical" evidence="1">
    <location>
        <begin position="289"/>
        <end position="310"/>
    </location>
</feature>
<gene>
    <name evidence="3" type="ORF">FSB_LOCUS45807</name>
</gene>
<feature type="domain" description="PGG" evidence="2">
    <location>
        <begin position="154"/>
        <end position="266"/>
    </location>
</feature>
<feature type="transmembrane region" description="Helical" evidence="1">
    <location>
        <begin position="200"/>
        <end position="223"/>
    </location>
</feature>
<dbReference type="SUPFAM" id="SSF48403">
    <property type="entry name" value="Ankyrin repeat"/>
    <property type="match status" value="1"/>
</dbReference>
<dbReference type="PANTHER" id="PTHR24177:SF314">
    <property type="entry name" value="PROTEIN ACCELERATED CELL DEATH 6-LIKE ISOFORM X1"/>
    <property type="match status" value="1"/>
</dbReference>
<proteinExistence type="predicted"/>
<evidence type="ECO:0000256" key="1">
    <source>
        <dbReference type="SAM" id="Phobius"/>
    </source>
</evidence>
<reference evidence="3" key="1">
    <citation type="submission" date="2018-02" db="EMBL/GenBank/DDBJ databases">
        <authorList>
            <person name="Cohen D.B."/>
            <person name="Kent A.D."/>
        </authorList>
    </citation>
    <scope>NUCLEOTIDE SEQUENCE</scope>
</reference>
<name>A0A2N9I0R7_FAGSY</name>
<dbReference type="EMBL" id="OIVN01004535">
    <property type="protein sequence ID" value="SPD17925.1"/>
    <property type="molecule type" value="Genomic_DNA"/>
</dbReference>
<keyword evidence="1" id="KW-0472">Membrane</keyword>
<accession>A0A2N9I0R7</accession>
<dbReference type="GO" id="GO:0016020">
    <property type="term" value="C:membrane"/>
    <property type="evidence" value="ECO:0007669"/>
    <property type="project" value="TreeGrafter"/>
</dbReference>
<dbReference type="InterPro" id="IPR026961">
    <property type="entry name" value="PGG_dom"/>
</dbReference>
<dbReference type="PANTHER" id="PTHR24177">
    <property type="entry name" value="CASKIN"/>
    <property type="match status" value="1"/>
</dbReference>